<evidence type="ECO:0000256" key="1">
    <source>
        <dbReference type="SAM" id="MobiDB-lite"/>
    </source>
</evidence>
<keyword evidence="3" id="KW-1185">Reference proteome</keyword>
<reference evidence="2 3" key="1">
    <citation type="submission" date="2023-07" db="EMBL/GenBank/DDBJ databases">
        <title>Sequencing the genomes of 1000 actinobacteria strains.</title>
        <authorList>
            <person name="Klenk H.-P."/>
        </authorList>
    </citation>
    <scope>NUCLEOTIDE SEQUENCE [LARGE SCALE GENOMIC DNA]</scope>
    <source>
        <strain evidence="2 3">DSM 45554</strain>
    </source>
</reference>
<organism evidence="2 3">
    <name type="scientific">Promicromonospora iranensis</name>
    <dbReference type="NCBI Taxonomy" id="1105144"/>
    <lineage>
        <taxon>Bacteria</taxon>
        <taxon>Bacillati</taxon>
        <taxon>Actinomycetota</taxon>
        <taxon>Actinomycetes</taxon>
        <taxon>Micrococcales</taxon>
        <taxon>Promicromonosporaceae</taxon>
        <taxon>Promicromonospora</taxon>
    </lineage>
</organism>
<feature type="compositionally biased region" description="Basic and acidic residues" evidence="1">
    <location>
        <begin position="196"/>
        <end position="210"/>
    </location>
</feature>
<dbReference type="Proteomes" id="UP001183585">
    <property type="component" value="Unassembled WGS sequence"/>
</dbReference>
<dbReference type="RefSeq" id="WP_274996358.1">
    <property type="nucleotide sequence ID" value="NZ_JAJQQP010000012.1"/>
</dbReference>
<feature type="region of interest" description="Disordered" evidence="1">
    <location>
        <begin position="186"/>
        <end position="224"/>
    </location>
</feature>
<evidence type="ECO:0000313" key="3">
    <source>
        <dbReference type="Proteomes" id="UP001183585"/>
    </source>
</evidence>
<sequence>MSAHEATTPTLDYGATSVWGAVSEHRLAGVECSSVDLDHHVATVGQTPDEVDPGQDDTVRDERDLLPVRRHAVVDAAQPRVCLGDRPVAPLCQVEQAVHTCGATPPPHELTDAPEPGLTEASLPQRVAEDSHGLVPRQVGQRLCQCRDQRSDPAPSVGLVREEPIPTQHDPFTDNRVHAARTSCLRSQVGGQPTDPEQRQRADARGDPVRHREHARPGSPAPDVVMAAVPLTPLERLRVGVVDTPGDATPPALPDEQRHGILVHPCRLALRLVHQAFLCGGDRQQRLWHGPDGSHGTDPTASGGSPAAGPPALWTTAPPRRLWSSSRADTPVVAPQMSGGHSQRDRGAWRRT</sequence>
<comment type="caution">
    <text evidence="2">The sequence shown here is derived from an EMBL/GenBank/DDBJ whole genome shotgun (WGS) entry which is preliminary data.</text>
</comment>
<protein>
    <submittedName>
        <fullName evidence="2">Uncharacterized protein</fullName>
    </submittedName>
</protein>
<name>A0ABU2CL35_9MICO</name>
<feature type="compositionally biased region" description="Basic and acidic residues" evidence="1">
    <location>
        <begin position="342"/>
        <end position="352"/>
    </location>
</feature>
<feature type="compositionally biased region" description="Low complexity" evidence="1">
    <location>
        <begin position="301"/>
        <end position="312"/>
    </location>
</feature>
<evidence type="ECO:0000313" key="2">
    <source>
        <dbReference type="EMBL" id="MDR7382041.1"/>
    </source>
</evidence>
<gene>
    <name evidence="2" type="ORF">J2S48_001556</name>
</gene>
<proteinExistence type="predicted"/>
<dbReference type="EMBL" id="JAVDYE010000001">
    <property type="protein sequence ID" value="MDR7382041.1"/>
    <property type="molecule type" value="Genomic_DNA"/>
</dbReference>
<accession>A0ABU2CL35</accession>
<feature type="region of interest" description="Disordered" evidence="1">
    <location>
        <begin position="288"/>
        <end position="352"/>
    </location>
</feature>
<feature type="region of interest" description="Disordered" evidence="1">
    <location>
        <begin position="145"/>
        <end position="174"/>
    </location>
</feature>